<dbReference type="GO" id="GO:0003676">
    <property type="term" value="F:nucleic acid binding"/>
    <property type="evidence" value="ECO:0007669"/>
    <property type="project" value="InterPro"/>
</dbReference>
<dbReference type="AlphaFoldDB" id="A0A4R1QRQ0"/>
<evidence type="ECO:0000313" key="7">
    <source>
        <dbReference type="EMBL" id="TCL52720.1"/>
    </source>
</evidence>
<dbReference type="EMBL" id="SLUL01000002">
    <property type="protein sequence ID" value="TCL52720.1"/>
    <property type="molecule type" value="Genomic_DNA"/>
</dbReference>
<protein>
    <recommendedName>
        <fullName evidence="4">Release factor glutamine methyltransferase</fullName>
        <shortName evidence="4">RF MTase</shortName>
        <ecNumber evidence="4">2.1.1.297</ecNumber>
    </recommendedName>
    <alternativeName>
        <fullName evidence="4">N5-glutamine methyltransferase PrmC</fullName>
    </alternativeName>
    <alternativeName>
        <fullName evidence="4">Protein-(glutamine-N5) MTase PrmC</fullName>
    </alternativeName>
    <alternativeName>
        <fullName evidence="4">Protein-glutamine N-methyltransferase PrmC</fullName>
    </alternativeName>
</protein>
<feature type="binding site" evidence="4">
    <location>
        <begin position="192"/>
        <end position="195"/>
    </location>
    <ligand>
        <name>substrate</name>
    </ligand>
</feature>
<dbReference type="Proteomes" id="UP000295658">
    <property type="component" value="Unassembled WGS sequence"/>
</dbReference>
<dbReference type="InterPro" id="IPR050320">
    <property type="entry name" value="N5-glutamine_MTase"/>
</dbReference>
<feature type="binding site" evidence="4">
    <location>
        <begin position="125"/>
        <end position="129"/>
    </location>
    <ligand>
        <name>S-adenosyl-L-methionine</name>
        <dbReference type="ChEBI" id="CHEBI:59789"/>
    </ligand>
</feature>
<dbReference type="NCBIfam" id="TIGR00536">
    <property type="entry name" value="hemK_fam"/>
    <property type="match status" value="1"/>
</dbReference>
<dbReference type="Pfam" id="PF17827">
    <property type="entry name" value="PrmC_N"/>
    <property type="match status" value="1"/>
</dbReference>
<keyword evidence="8" id="KW-1185">Reference proteome</keyword>
<dbReference type="HAMAP" id="MF_02126">
    <property type="entry name" value="RF_methyltr_PrmC"/>
    <property type="match status" value="1"/>
</dbReference>
<comment type="function">
    <text evidence="4">Methylates the class 1 translation termination release factors RF1/PrfA and RF2/PrfB on the glutamine residue of the universally conserved GGQ motif.</text>
</comment>
<keyword evidence="1 4" id="KW-0489">Methyltransferase</keyword>
<dbReference type="InterPro" id="IPR025714">
    <property type="entry name" value="Methyltranfer_dom"/>
</dbReference>
<comment type="similarity">
    <text evidence="4">Belongs to the protein N5-glutamine methyltransferase family. PrmC subfamily.</text>
</comment>
<evidence type="ECO:0000256" key="4">
    <source>
        <dbReference type="HAMAP-Rule" id="MF_02126"/>
    </source>
</evidence>
<dbReference type="CDD" id="cd02440">
    <property type="entry name" value="AdoMet_MTases"/>
    <property type="match status" value="1"/>
</dbReference>
<name>A0A4R1QRQ0_9BACL</name>
<dbReference type="InterPro" id="IPR040758">
    <property type="entry name" value="PrmC_N"/>
</dbReference>
<dbReference type="Gene3D" id="3.40.50.150">
    <property type="entry name" value="Vaccinia Virus protein VP39"/>
    <property type="match status" value="1"/>
</dbReference>
<dbReference type="GO" id="GO:0102559">
    <property type="term" value="F:peptide chain release factor N(5)-glutamine methyltransferase activity"/>
    <property type="evidence" value="ECO:0007669"/>
    <property type="project" value="UniProtKB-EC"/>
</dbReference>
<evidence type="ECO:0000256" key="3">
    <source>
        <dbReference type="ARBA" id="ARBA00022691"/>
    </source>
</evidence>
<dbReference type="InterPro" id="IPR029063">
    <property type="entry name" value="SAM-dependent_MTases_sf"/>
</dbReference>
<feature type="domain" description="Release factor glutamine methyltransferase N-terminal" evidence="6">
    <location>
        <begin position="7"/>
        <end position="76"/>
    </location>
</feature>
<dbReference type="EC" id="2.1.1.297" evidence="4"/>
<feature type="binding site" evidence="4">
    <location>
        <position position="192"/>
    </location>
    <ligand>
        <name>S-adenosyl-L-methionine</name>
        <dbReference type="ChEBI" id="CHEBI:59789"/>
    </ligand>
</feature>
<evidence type="ECO:0000313" key="8">
    <source>
        <dbReference type="Proteomes" id="UP000295658"/>
    </source>
</evidence>
<keyword evidence="3 4" id="KW-0949">S-adenosyl-L-methionine</keyword>
<keyword evidence="2 4" id="KW-0808">Transferase</keyword>
<dbReference type="PANTHER" id="PTHR18895">
    <property type="entry name" value="HEMK METHYLTRANSFERASE"/>
    <property type="match status" value="1"/>
</dbReference>
<dbReference type="PANTHER" id="PTHR18895:SF74">
    <property type="entry name" value="MTRF1L RELEASE FACTOR GLUTAMINE METHYLTRANSFERASE"/>
    <property type="match status" value="1"/>
</dbReference>
<dbReference type="Pfam" id="PF13847">
    <property type="entry name" value="Methyltransf_31"/>
    <property type="match status" value="1"/>
</dbReference>
<dbReference type="InterPro" id="IPR004556">
    <property type="entry name" value="HemK-like"/>
</dbReference>
<organism evidence="7 8">
    <name type="scientific">Thermolongibacillus altinsuensis</name>
    <dbReference type="NCBI Taxonomy" id="575256"/>
    <lineage>
        <taxon>Bacteria</taxon>
        <taxon>Bacillati</taxon>
        <taxon>Bacillota</taxon>
        <taxon>Bacilli</taxon>
        <taxon>Bacillales</taxon>
        <taxon>Anoxybacillaceae</taxon>
        <taxon>Thermolongibacillus</taxon>
    </lineage>
</organism>
<evidence type="ECO:0000256" key="2">
    <source>
        <dbReference type="ARBA" id="ARBA00022679"/>
    </source>
</evidence>
<feature type="domain" description="Methyltransferase" evidence="5">
    <location>
        <begin position="116"/>
        <end position="250"/>
    </location>
</feature>
<dbReference type="InterPro" id="IPR019874">
    <property type="entry name" value="RF_methyltr_PrmC"/>
</dbReference>
<dbReference type="NCBIfam" id="TIGR03534">
    <property type="entry name" value="RF_mod_PrmC"/>
    <property type="match status" value="1"/>
</dbReference>
<dbReference type="InterPro" id="IPR002052">
    <property type="entry name" value="DNA_methylase_N6_adenine_CS"/>
</dbReference>
<reference evidence="7 8" key="1">
    <citation type="submission" date="2019-03" db="EMBL/GenBank/DDBJ databases">
        <title>Genomic Encyclopedia of Type Strains, Phase IV (KMG-IV): sequencing the most valuable type-strain genomes for metagenomic binning, comparative biology and taxonomic classification.</title>
        <authorList>
            <person name="Goeker M."/>
        </authorList>
    </citation>
    <scope>NUCLEOTIDE SEQUENCE [LARGE SCALE GENOMIC DNA]</scope>
    <source>
        <strain evidence="7 8">DSM 24979</strain>
    </source>
</reference>
<comment type="catalytic activity">
    <reaction evidence="4">
        <text>L-glutaminyl-[peptide chain release factor] + S-adenosyl-L-methionine = N(5)-methyl-L-glutaminyl-[peptide chain release factor] + S-adenosyl-L-homocysteine + H(+)</text>
        <dbReference type="Rhea" id="RHEA:42896"/>
        <dbReference type="Rhea" id="RHEA-COMP:10271"/>
        <dbReference type="Rhea" id="RHEA-COMP:10272"/>
        <dbReference type="ChEBI" id="CHEBI:15378"/>
        <dbReference type="ChEBI" id="CHEBI:30011"/>
        <dbReference type="ChEBI" id="CHEBI:57856"/>
        <dbReference type="ChEBI" id="CHEBI:59789"/>
        <dbReference type="ChEBI" id="CHEBI:61891"/>
        <dbReference type="EC" id="2.1.1.297"/>
    </reaction>
</comment>
<dbReference type="SUPFAM" id="SSF53335">
    <property type="entry name" value="S-adenosyl-L-methionine-dependent methyltransferases"/>
    <property type="match status" value="1"/>
</dbReference>
<dbReference type="PROSITE" id="PS00092">
    <property type="entry name" value="N6_MTASE"/>
    <property type="match status" value="1"/>
</dbReference>
<dbReference type="Gene3D" id="1.10.8.10">
    <property type="entry name" value="DNA helicase RuvA subunit, C-terminal domain"/>
    <property type="match status" value="1"/>
</dbReference>
<feature type="binding site" evidence="4">
    <location>
        <position position="148"/>
    </location>
    <ligand>
        <name>S-adenosyl-L-methionine</name>
        <dbReference type="ChEBI" id="CHEBI:59789"/>
    </ligand>
</feature>
<dbReference type="RefSeq" id="WP_132947329.1">
    <property type="nucleotide sequence ID" value="NZ_SLUL01000002.1"/>
</dbReference>
<dbReference type="OrthoDB" id="9800643at2"/>
<evidence type="ECO:0000259" key="5">
    <source>
        <dbReference type="Pfam" id="PF13847"/>
    </source>
</evidence>
<dbReference type="GO" id="GO:0032259">
    <property type="term" value="P:methylation"/>
    <property type="evidence" value="ECO:0007669"/>
    <property type="project" value="UniProtKB-KW"/>
</dbReference>
<evidence type="ECO:0000256" key="1">
    <source>
        <dbReference type="ARBA" id="ARBA00022603"/>
    </source>
</evidence>
<comment type="caution">
    <text evidence="7">The sequence shown here is derived from an EMBL/GenBank/DDBJ whole genome shotgun (WGS) entry which is preliminary data.</text>
</comment>
<evidence type="ECO:0000259" key="6">
    <source>
        <dbReference type="Pfam" id="PF17827"/>
    </source>
</evidence>
<gene>
    <name evidence="4" type="primary">prmC</name>
    <name evidence="7" type="ORF">EDD69_102126</name>
</gene>
<comment type="caution">
    <text evidence="4">Lacks conserved residue(s) required for the propagation of feature annotation.</text>
</comment>
<sequence>MSSKVYEVLQWASSFFKQHGKEEAAAEWLLRHHLQMTRAQFFSSLREPIDESVKERLMEDAKKHALMHVPIQYLIGYEYFYGRRFFVNEDVLIPRPETEELVAEVLKQINNMFSDHKDIEVVDVGTGSGAIAVTLALENRSLRVSAIDIASSSLEVAKQNARQLGAHVEFIEGDLLQPLIKAGRKVDVVVSNPPYIPEIDIASLSPVVKEHEPLRALVGGKDGLHFYRRFMEELPKVLRSRGLVAFEIGADQGEAVASMLKATFPDAKVEVVHDINGKERMVFAELMKN</sequence>
<accession>A0A4R1QRQ0</accession>
<proteinExistence type="inferred from homology"/>